<gene>
    <name evidence="1" type="ORF">NDU88_008539</name>
</gene>
<sequence>MRLNWLCGQKKSSIVRLGPNWREVVDNLSNYTACRIPFTWEASILGLFPRSKRHRAEVRFTDLGLIVARRLVTRRWKSSDPPPVQAWKRSLEVWAGAEEVALKREEVLGLRQFPLSISWEEMMIRLRDAGGNPDEGGLD</sequence>
<evidence type="ECO:0000313" key="1">
    <source>
        <dbReference type="EMBL" id="KAJ1120369.1"/>
    </source>
</evidence>
<comment type="caution">
    <text evidence="1">The sequence shown here is derived from an EMBL/GenBank/DDBJ whole genome shotgun (WGS) entry which is preliminary data.</text>
</comment>
<dbReference type="EMBL" id="JANPWB010000012">
    <property type="protein sequence ID" value="KAJ1120369.1"/>
    <property type="molecule type" value="Genomic_DNA"/>
</dbReference>
<accession>A0AAV7NZI7</accession>
<organism evidence="1 2">
    <name type="scientific">Pleurodeles waltl</name>
    <name type="common">Iberian ribbed newt</name>
    <dbReference type="NCBI Taxonomy" id="8319"/>
    <lineage>
        <taxon>Eukaryota</taxon>
        <taxon>Metazoa</taxon>
        <taxon>Chordata</taxon>
        <taxon>Craniata</taxon>
        <taxon>Vertebrata</taxon>
        <taxon>Euteleostomi</taxon>
        <taxon>Amphibia</taxon>
        <taxon>Batrachia</taxon>
        <taxon>Caudata</taxon>
        <taxon>Salamandroidea</taxon>
        <taxon>Salamandridae</taxon>
        <taxon>Pleurodelinae</taxon>
        <taxon>Pleurodeles</taxon>
    </lineage>
</organism>
<evidence type="ECO:0000313" key="2">
    <source>
        <dbReference type="Proteomes" id="UP001066276"/>
    </source>
</evidence>
<protein>
    <submittedName>
        <fullName evidence="1">Uncharacterized protein</fullName>
    </submittedName>
</protein>
<reference evidence="1" key="1">
    <citation type="journal article" date="2022" name="bioRxiv">
        <title>Sequencing and chromosome-scale assembly of the giantPleurodeles waltlgenome.</title>
        <authorList>
            <person name="Brown T."/>
            <person name="Elewa A."/>
            <person name="Iarovenko S."/>
            <person name="Subramanian E."/>
            <person name="Araus A.J."/>
            <person name="Petzold A."/>
            <person name="Susuki M."/>
            <person name="Suzuki K.-i.T."/>
            <person name="Hayashi T."/>
            <person name="Toyoda A."/>
            <person name="Oliveira C."/>
            <person name="Osipova E."/>
            <person name="Leigh N.D."/>
            <person name="Simon A."/>
            <person name="Yun M.H."/>
        </authorList>
    </citation>
    <scope>NUCLEOTIDE SEQUENCE</scope>
    <source>
        <strain evidence="1">20211129_DDA</strain>
        <tissue evidence="1">Liver</tissue>
    </source>
</reference>
<dbReference type="Proteomes" id="UP001066276">
    <property type="component" value="Chromosome 8"/>
</dbReference>
<proteinExistence type="predicted"/>
<keyword evidence="2" id="KW-1185">Reference proteome</keyword>
<dbReference type="AlphaFoldDB" id="A0AAV7NZI7"/>
<name>A0AAV7NZI7_PLEWA</name>